<reference evidence="1" key="1">
    <citation type="journal article" date="2015" name="Nature">
        <title>Complex archaea that bridge the gap between prokaryotes and eukaryotes.</title>
        <authorList>
            <person name="Spang A."/>
            <person name="Saw J.H."/>
            <person name="Jorgensen S.L."/>
            <person name="Zaremba-Niedzwiedzka K."/>
            <person name="Martijn J."/>
            <person name="Lind A.E."/>
            <person name="van Eijk R."/>
            <person name="Schleper C."/>
            <person name="Guy L."/>
            <person name="Ettema T.J."/>
        </authorList>
    </citation>
    <scope>NUCLEOTIDE SEQUENCE</scope>
</reference>
<sequence length="197" mass="21316">MATSLIGSTALYGTIAGANNREDLVDVITLTDPFETPFFSMVQKGTATFTQHEWQTEGLQATATGGGTHYAEGATFSAALINDRTRLQNLCEIFRKDIQVSNTQRAVRPAGVSDEYLHQVQVAIKEIGRDVEVTLFQSIKESATGTTGAIRTMKNFKTFVTTNDFTTSSTAIGATGIDFSSTSFAVGENMFNDCLEQ</sequence>
<dbReference type="Pfam" id="PF17236">
    <property type="entry name" value="SU10_MCP"/>
    <property type="match status" value="1"/>
</dbReference>
<organism evidence="1">
    <name type="scientific">marine sediment metagenome</name>
    <dbReference type="NCBI Taxonomy" id="412755"/>
    <lineage>
        <taxon>unclassified sequences</taxon>
        <taxon>metagenomes</taxon>
        <taxon>ecological metagenomes</taxon>
    </lineage>
</organism>
<dbReference type="AlphaFoldDB" id="A0A0F8XXD6"/>
<proteinExistence type="predicted"/>
<dbReference type="InterPro" id="IPR035198">
    <property type="entry name" value="SU10_MCP"/>
</dbReference>
<gene>
    <name evidence="1" type="ORF">LCGC14_2891610</name>
</gene>
<evidence type="ECO:0000313" key="1">
    <source>
        <dbReference type="EMBL" id="KKK73658.1"/>
    </source>
</evidence>
<accession>A0A0F8XXD6</accession>
<feature type="non-terminal residue" evidence="1">
    <location>
        <position position="197"/>
    </location>
</feature>
<dbReference type="EMBL" id="LAZR01056687">
    <property type="protein sequence ID" value="KKK73658.1"/>
    <property type="molecule type" value="Genomic_DNA"/>
</dbReference>
<protein>
    <submittedName>
        <fullName evidence="1">Uncharacterized protein</fullName>
    </submittedName>
</protein>
<name>A0A0F8XXD6_9ZZZZ</name>
<comment type="caution">
    <text evidence="1">The sequence shown here is derived from an EMBL/GenBank/DDBJ whole genome shotgun (WGS) entry which is preliminary data.</text>
</comment>